<gene>
    <name evidence="1" type="ORF">NCTC13765_00146</name>
</gene>
<keyword evidence="2" id="KW-1185">Reference proteome</keyword>
<dbReference type="OrthoDB" id="2083458at2"/>
<dbReference type="STRING" id="1123307.GCA_000380065_00493"/>
<sequence>MAQTQLDLAWQALFEGRIDEADQLSQNLLEDYEVWNLRSYLAVEKREFKQALDWLSHYYDKALVENNKEKQHIALHQQAFVMRESGNLVQALKYIHKEKALLIQYFPNDVLKQSVNIYEEGYLTFRLGNVTEGEAMMKRALKLALETEDLIAQACCYRALGEMSDIQTQAQIYFERAIELFEQSGDLVGAEKVRELQQYFT</sequence>
<protein>
    <submittedName>
        <fullName evidence="1">Tetratricopeptide repeat domain protein</fullName>
    </submittedName>
</protein>
<organism evidence="1 2">
    <name type="scientific">Streptococcus massiliensis</name>
    <dbReference type="NCBI Taxonomy" id="313439"/>
    <lineage>
        <taxon>Bacteria</taxon>
        <taxon>Bacillati</taxon>
        <taxon>Bacillota</taxon>
        <taxon>Bacilli</taxon>
        <taxon>Lactobacillales</taxon>
        <taxon>Streptococcaceae</taxon>
        <taxon>Streptococcus</taxon>
    </lineage>
</organism>
<evidence type="ECO:0000313" key="2">
    <source>
        <dbReference type="Proteomes" id="UP000254634"/>
    </source>
</evidence>
<dbReference type="RefSeq" id="WP_018371181.1">
    <property type="nucleotide sequence ID" value="NZ_UHFR01000005.1"/>
</dbReference>
<dbReference type="EMBL" id="UHFR01000005">
    <property type="protein sequence ID" value="SUN75712.1"/>
    <property type="molecule type" value="Genomic_DNA"/>
</dbReference>
<reference evidence="1" key="1">
    <citation type="submission" date="2018-06" db="EMBL/GenBank/DDBJ databases">
        <authorList>
            <consortium name="Pathogen Informatics"/>
            <person name="Doyle S."/>
        </authorList>
    </citation>
    <scope>NUCLEOTIDE SEQUENCE [LARGE SCALE GENOMIC DNA]</scope>
    <source>
        <strain evidence="1">NCTC13765</strain>
    </source>
</reference>
<accession>A0A380KUY9</accession>
<proteinExistence type="predicted"/>
<dbReference type="Proteomes" id="UP000254634">
    <property type="component" value="Unassembled WGS sequence"/>
</dbReference>
<dbReference type="Gene3D" id="1.25.40.10">
    <property type="entry name" value="Tetratricopeptide repeat domain"/>
    <property type="match status" value="1"/>
</dbReference>
<dbReference type="InterPro" id="IPR011990">
    <property type="entry name" value="TPR-like_helical_dom_sf"/>
</dbReference>
<evidence type="ECO:0000313" key="1">
    <source>
        <dbReference type="EMBL" id="SUN75712.1"/>
    </source>
</evidence>
<dbReference type="AlphaFoldDB" id="A0A380KUY9"/>
<name>A0A380KUY9_9STRE</name>
<dbReference type="SUPFAM" id="SSF48452">
    <property type="entry name" value="TPR-like"/>
    <property type="match status" value="1"/>
</dbReference>